<protein>
    <submittedName>
        <fullName evidence="3">LOW QUALITY PROTEIN: microtubule-associated protein 10-like</fullName>
    </submittedName>
</protein>
<keyword evidence="4" id="KW-1185">Reference proteome</keyword>
<feature type="compositionally biased region" description="Basic and acidic residues" evidence="1">
    <location>
        <begin position="214"/>
        <end position="227"/>
    </location>
</feature>
<dbReference type="GO" id="GO:0097431">
    <property type="term" value="C:mitotic spindle pole"/>
    <property type="evidence" value="ECO:0007669"/>
    <property type="project" value="TreeGrafter"/>
</dbReference>
<organism evidence="3 4">
    <name type="scientific">Xyrichtys novacula</name>
    <name type="common">Pearly razorfish</name>
    <name type="synonym">Hemipteronotus novacula</name>
    <dbReference type="NCBI Taxonomy" id="13765"/>
    <lineage>
        <taxon>Eukaryota</taxon>
        <taxon>Metazoa</taxon>
        <taxon>Chordata</taxon>
        <taxon>Craniata</taxon>
        <taxon>Vertebrata</taxon>
        <taxon>Euteleostomi</taxon>
        <taxon>Actinopterygii</taxon>
        <taxon>Neopterygii</taxon>
        <taxon>Teleostei</taxon>
        <taxon>Neoteleostei</taxon>
        <taxon>Acanthomorphata</taxon>
        <taxon>Eupercaria</taxon>
        <taxon>Labriformes</taxon>
        <taxon>Labridae</taxon>
        <taxon>Xyrichtys</taxon>
    </lineage>
</organism>
<evidence type="ECO:0000313" key="3">
    <source>
        <dbReference type="EMBL" id="CAJ1067667.1"/>
    </source>
</evidence>
<name>A0AAV1G5J3_XYRNO</name>
<dbReference type="GO" id="GO:0008017">
    <property type="term" value="F:microtubule binding"/>
    <property type="evidence" value="ECO:0007669"/>
    <property type="project" value="InterPro"/>
</dbReference>
<feature type="compositionally biased region" description="Polar residues" evidence="1">
    <location>
        <begin position="702"/>
        <end position="713"/>
    </location>
</feature>
<evidence type="ECO:0000256" key="1">
    <source>
        <dbReference type="SAM" id="MobiDB-lite"/>
    </source>
</evidence>
<feature type="compositionally biased region" description="Basic and acidic residues" evidence="1">
    <location>
        <begin position="524"/>
        <end position="546"/>
    </location>
</feature>
<feature type="compositionally biased region" description="Basic and acidic residues" evidence="1">
    <location>
        <begin position="187"/>
        <end position="198"/>
    </location>
</feature>
<evidence type="ECO:0000259" key="2">
    <source>
        <dbReference type="Pfam" id="PF14925"/>
    </source>
</evidence>
<feature type="region of interest" description="Disordered" evidence="1">
    <location>
        <begin position="467"/>
        <end position="490"/>
    </location>
</feature>
<feature type="region of interest" description="Disordered" evidence="1">
    <location>
        <begin position="390"/>
        <end position="428"/>
    </location>
</feature>
<dbReference type="GO" id="GO:0005813">
    <property type="term" value="C:centrosome"/>
    <property type="evidence" value="ECO:0007669"/>
    <property type="project" value="TreeGrafter"/>
</dbReference>
<dbReference type="GO" id="GO:0051256">
    <property type="term" value="P:mitotic spindle midzone assembly"/>
    <property type="evidence" value="ECO:0007669"/>
    <property type="project" value="TreeGrafter"/>
</dbReference>
<evidence type="ECO:0000313" key="4">
    <source>
        <dbReference type="Proteomes" id="UP001178508"/>
    </source>
</evidence>
<gene>
    <name evidence="3" type="ORF">XNOV1_A013097</name>
</gene>
<feature type="region of interest" description="Disordered" evidence="1">
    <location>
        <begin position="520"/>
        <end position="754"/>
    </location>
</feature>
<dbReference type="GO" id="GO:0031122">
    <property type="term" value="P:cytoplasmic microtubule organization"/>
    <property type="evidence" value="ECO:0007669"/>
    <property type="project" value="TreeGrafter"/>
</dbReference>
<dbReference type="GO" id="GO:0030496">
    <property type="term" value="C:midbody"/>
    <property type="evidence" value="ECO:0007669"/>
    <property type="project" value="TreeGrafter"/>
</dbReference>
<dbReference type="EMBL" id="OY660874">
    <property type="protein sequence ID" value="CAJ1067667.1"/>
    <property type="molecule type" value="Genomic_DNA"/>
</dbReference>
<dbReference type="GO" id="GO:0005881">
    <property type="term" value="C:cytoplasmic microtubule"/>
    <property type="evidence" value="ECO:0007669"/>
    <property type="project" value="TreeGrafter"/>
</dbReference>
<dbReference type="Proteomes" id="UP001178508">
    <property type="component" value="Chromosome 11"/>
</dbReference>
<dbReference type="PANTHER" id="PTHR21831:SF2">
    <property type="entry name" value="MICROTUBULE-ASSOCIATED PROTEIN 10"/>
    <property type="match status" value="1"/>
</dbReference>
<feature type="compositionally biased region" description="Low complexity" evidence="1">
    <location>
        <begin position="584"/>
        <end position="597"/>
    </location>
</feature>
<feature type="region of interest" description="Disordered" evidence="1">
    <location>
        <begin position="291"/>
        <end position="330"/>
    </location>
</feature>
<accession>A0AAV1G5J3</accession>
<feature type="compositionally biased region" description="Basic and acidic residues" evidence="1">
    <location>
        <begin position="308"/>
        <end position="320"/>
    </location>
</feature>
<feature type="compositionally biased region" description="Basic residues" evidence="1">
    <location>
        <begin position="472"/>
        <end position="483"/>
    </location>
</feature>
<dbReference type="GO" id="GO:0032467">
    <property type="term" value="P:positive regulation of cytokinesis"/>
    <property type="evidence" value="ECO:0007669"/>
    <property type="project" value="TreeGrafter"/>
</dbReference>
<feature type="region of interest" description="Disordered" evidence="1">
    <location>
        <begin position="180"/>
        <end position="229"/>
    </location>
</feature>
<dbReference type="Pfam" id="PF14925">
    <property type="entry name" value="HPHLAWLY"/>
    <property type="match status" value="1"/>
</dbReference>
<dbReference type="Pfam" id="PF14924">
    <property type="entry name" value="MAP10_N"/>
    <property type="match status" value="1"/>
</dbReference>
<dbReference type="PANTHER" id="PTHR21831">
    <property type="entry name" value="MICROTUBULE-ASSOCIATED PROTEIN 10"/>
    <property type="match status" value="1"/>
</dbReference>
<reference evidence="3" key="1">
    <citation type="submission" date="2023-08" db="EMBL/GenBank/DDBJ databases">
        <authorList>
            <person name="Alioto T."/>
            <person name="Alioto T."/>
            <person name="Gomez Garrido J."/>
        </authorList>
    </citation>
    <scope>NUCLEOTIDE SEQUENCE</scope>
</reference>
<proteinExistence type="predicted"/>
<feature type="compositionally biased region" description="Basic and acidic residues" evidence="1">
    <location>
        <begin position="414"/>
        <end position="423"/>
    </location>
</feature>
<feature type="domain" description="Microtubule-associated protein 10 C-terminal" evidence="2">
    <location>
        <begin position="328"/>
        <end position="790"/>
    </location>
</feature>
<dbReference type="InterPro" id="IPR039302">
    <property type="entry name" value="MAP10"/>
</dbReference>
<sequence length="791" mass="86752">MSGQQNNDKTETLFSFELLVENIRLDEAGKVSDQLAVGVKLLDFPTLLIYQPRQKSDGETRENPDVRDEHVFNRGKCCFFKMKLSCLHTHLSNTPLYAMVLDVKEEIPKLVGTSLISLNKVMKRIRQDVMENGVSALSSYGERGLVGVCSLTGEKIGSISLSYKLQSLGGNLLSHATEGSNAYSGEHVQESRTEENKSADSPPASLPAQDIYEFPDKETLENEDKQDSSVYVAVQSEETPQTFNEDNFGEDSTIFRPPHLFFCNSAEEKSTNKSGDCPFLNPNSAAFQFEDTSSEEGDKTGGVSSPTEARRGKHGVEMQENKGTSGVTPNLHGEAVQQLPLLNALLVELSQLNRQTPQQSLSIHPNLAWIYRPASAEPSAVQNKSLQALSPSVKRLHSPRNCSTPLFKHASLGGKDKQEERKSYSTSPRKKLVFGTTKTFNLRMKQISPDRAKRRECVELRIQSETRASQVKGKKKSHKKVSKRKADVKKLPSSLNENIETVIESVKEDASLKETITLKQKGLSKQDRHSPGKSEKAPLSERDSKFIDIPSVGSDIFAGNKEEKERQSGSNQSQSDRGGENIHSSRGSSTKSSISDSAGEGNDEEDYADDFNSLEPSEAYSPDPMSSPESSRAKTPKPPVRPASGSSSEGPQRRAALPVPIKAPASPPQRTLRGTHVIRPRTQASALSFSSDDSDKDTSASLQTVLSRKQTTESSRGDRSSGADSLISSRGQRSEASRNSRAAPGISAESFSSFDLQEVEEELDELGSMDFRKGYQHISELVANKLPGYTM</sequence>
<dbReference type="AlphaFoldDB" id="A0AAV1G5J3"/>
<dbReference type="GO" id="GO:1990023">
    <property type="term" value="C:mitotic spindle midzone"/>
    <property type="evidence" value="ECO:0007669"/>
    <property type="project" value="TreeGrafter"/>
</dbReference>
<dbReference type="InterPro" id="IPR026679">
    <property type="entry name" value="MAP10_C-term"/>
</dbReference>